<reference evidence="2 3" key="2">
    <citation type="submission" date="2019-04" db="EMBL/GenBank/DDBJ databases">
        <title>The genome sequence of big-headed turtle.</title>
        <authorList>
            <person name="Gong S."/>
        </authorList>
    </citation>
    <scope>NUCLEOTIDE SEQUENCE [LARGE SCALE GENOMIC DNA]</scope>
    <source>
        <strain evidence="2">DO16091913</strain>
        <tissue evidence="2">Muscle</tissue>
    </source>
</reference>
<comment type="caution">
    <text evidence="2">The sequence shown here is derived from an EMBL/GenBank/DDBJ whole genome shotgun (WGS) entry which is preliminary data.</text>
</comment>
<dbReference type="STRING" id="55544.A0A4D9DCH3"/>
<dbReference type="AlphaFoldDB" id="A0A4D9DCH3"/>
<protein>
    <submittedName>
        <fullName evidence="2">2-hydroxyacid dehydrogenase</fullName>
    </submittedName>
</protein>
<evidence type="ECO:0000313" key="2">
    <source>
        <dbReference type="EMBL" id="TFJ95174.1"/>
    </source>
</evidence>
<dbReference type="Proteomes" id="UP000297703">
    <property type="component" value="Unassembled WGS sequence"/>
</dbReference>
<feature type="compositionally biased region" description="Basic and acidic residues" evidence="1">
    <location>
        <begin position="138"/>
        <end position="152"/>
    </location>
</feature>
<evidence type="ECO:0000313" key="3">
    <source>
        <dbReference type="Proteomes" id="UP000297703"/>
    </source>
</evidence>
<organism evidence="2 3">
    <name type="scientific">Platysternon megacephalum</name>
    <name type="common">big-headed turtle</name>
    <dbReference type="NCBI Taxonomy" id="55544"/>
    <lineage>
        <taxon>Eukaryota</taxon>
        <taxon>Metazoa</taxon>
        <taxon>Chordata</taxon>
        <taxon>Craniata</taxon>
        <taxon>Vertebrata</taxon>
        <taxon>Euteleostomi</taxon>
        <taxon>Archelosauria</taxon>
        <taxon>Testudinata</taxon>
        <taxon>Testudines</taxon>
        <taxon>Cryptodira</taxon>
        <taxon>Durocryptodira</taxon>
        <taxon>Testudinoidea</taxon>
        <taxon>Platysternidae</taxon>
        <taxon>Platysternon</taxon>
    </lineage>
</organism>
<dbReference type="EMBL" id="QXTE01012625">
    <property type="protein sequence ID" value="TFJ95174.1"/>
    <property type="molecule type" value="Genomic_DNA"/>
</dbReference>
<name>A0A4D9DCH3_9SAUR</name>
<evidence type="ECO:0000256" key="1">
    <source>
        <dbReference type="SAM" id="MobiDB-lite"/>
    </source>
</evidence>
<accession>A0A4D9DCH3</accession>
<reference evidence="2 3" key="1">
    <citation type="submission" date="2019-04" db="EMBL/GenBank/DDBJ databases">
        <title>Draft genome of the big-headed turtle Platysternon megacephalum.</title>
        <authorList>
            <person name="Gong S."/>
        </authorList>
    </citation>
    <scope>NUCLEOTIDE SEQUENCE [LARGE SCALE GENOMIC DNA]</scope>
    <source>
        <strain evidence="2">DO16091913</strain>
        <tissue evidence="2">Muscle</tissue>
    </source>
</reference>
<feature type="region of interest" description="Disordered" evidence="1">
    <location>
        <begin position="105"/>
        <end position="168"/>
    </location>
</feature>
<feature type="compositionally biased region" description="Basic and acidic residues" evidence="1">
    <location>
        <begin position="117"/>
        <end position="131"/>
    </location>
</feature>
<keyword evidence="3" id="KW-1185">Reference proteome</keyword>
<proteinExistence type="predicted"/>
<dbReference type="OrthoDB" id="5988002at2759"/>
<sequence>MADLSNSCLFSLLCRGFPRQWWRRQRVEEFYPTVFLGDPNLEAMLNQYGLKDKAPLKRPTDAFLPTTLQLIRELSRPYTGPAVVWSLYLTAATICLLRALGSRTLGSAPSSRHKGSKRPDVAEGDGDHAGSEKNGQVRKKEAEEKVEGRARGAGDAPSDSLRSTKRKK</sequence>
<gene>
    <name evidence="2" type="ORF">DR999_PMT23370</name>
</gene>